<dbReference type="InterPro" id="IPR029787">
    <property type="entry name" value="Nucleotide_cyclase"/>
</dbReference>
<dbReference type="PANTHER" id="PTHR45138">
    <property type="entry name" value="REGULATORY COMPONENTS OF SENSORY TRANSDUCTION SYSTEM"/>
    <property type="match status" value="1"/>
</dbReference>
<dbReference type="SMART" id="SM00267">
    <property type="entry name" value="GGDEF"/>
    <property type="match status" value="1"/>
</dbReference>
<reference evidence="2" key="1">
    <citation type="submission" date="2021-01" db="EMBL/GenBank/DDBJ databases">
        <title>Whole genome shotgun sequence of Actinoplanes nipponensis NBRC 14063.</title>
        <authorList>
            <person name="Komaki H."/>
            <person name="Tamura T."/>
        </authorList>
    </citation>
    <scope>NUCLEOTIDE SEQUENCE</scope>
    <source>
        <strain evidence="2">NBRC 14063</strain>
    </source>
</reference>
<dbReference type="PANTHER" id="PTHR45138:SF9">
    <property type="entry name" value="DIGUANYLATE CYCLASE DGCM-RELATED"/>
    <property type="match status" value="1"/>
</dbReference>
<dbReference type="EMBL" id="BOMQ01000048">
    <property type="protein sequence ID" value="GIE50428.1"/>
    <property type="molecule type" value="Genomic_DNA"/>
</dbReference>
<dbReference type="PROSITE" id="PS50887">
    <property type="entry name" value="GGDEF"/>
    <property type="match status" value="1"/>
</dbReference>
<comment type="caution">
    <text evidence="2">The sequence shown here is derived from an EMBL/GenBank/DDBJ whole genome shotgun (WGS) entry which is preliminary data.</text>
</comment>
<dbReference type="CDD" id="cd01949">
    <property type="entry name" value="GGDEF"/>
    <property type="match status" value="1"/>
</dbReference>
<keyword evidence="3" id="KW-1185">Reference proteome</keyword>
<proteinExistence type="predicted"/>
<gene>
    <name evidence="2" type="ORF">Ani05nite_39620</name>
</gene>
<dbReference type="SUPFAM" id="SSF48452">
    <property type="entry name" value="TPR-like"/>
    <property type="match status" value="2"/>
</dbReference>
<name>A0A919JGM9_9ACTN</name>
<sequence>MTTTYAPVDAGRLAADLVTLETGRTTAMRTDAAEADRVERAAAGLGRPALVLRARLARAVVMLREGETVAAGRLTHQVYAEAVELGDDYVLARCHRTLSMFFRQVGDAATALAHAVQCMSHTADDAPAAIRSRHLMCLAVMLDETGSPEEARRAFDEALALATADHDGELALHLMNNMAYTAYERGDLSAAEEITERMREITRSAGLALNATCLDTMARVAMLGGRPAEVADILAPLLTEETSRDLIDVGYALEEALLTAAEARRALGQEAGAQRLLDRLFRLCAEHGLAGLQARAREQQALLYAATGHYREAFEEYRRFHDESRELTNAQQDARSRAMQAVYQAEEARRATDAFRELAHRDALTGLHNRRHADQELPAALATAAADGTPLSIALIDLDHFKRVNDTLSHEAGDGVLRLFAAVLTTAVPPDAVVARIGGEEFVVLLPRTDGAAAERACEHIRATVAGQDWAPVTGGLPVTCSIGVTTVTGRGATPATALASADRHLYSAKRAGRDRVCAGPVNAAAESRR</sequence>
<dbReference type="RefSeq" id="WP_203770220.1">
    <property type="nucleotide sequence ID" value="NZ_BOMQ01000048.1"/>
</dbReference>
<dbReference type="Pfam" id="PF00990">
    <property type="entry name" value="GGDEF"/>
    <property type="match status" value="1"/>
</dbReference>
<dbReference type="InterPro" id="IPR000160">
    <property type="entry name" value="GGDEF_dom"/>
</dbReference>
<dbReference type="SUPFAM" id="SSF55073">
    <property type="entry name" value="Nucleotide cyclase"/>
    <property type="match status" value="1"/>
</dbReference>
<dbReference type="GO" id="GO:0052621">
    <property type="term" value="F:diguanylate cyclase activity"/>
    <property type="evidence" value="ECO:0007669"/>
    <property type="project" value="TreeGrafter"/>
</dbReference>
<dbReference type="InterPro" id="IPR011990">
    <property type="entry name" value="TPR-like_helical_dom_sf"/>
</dbReference>
<feature type="domain" description="GGDEF" evidence="1">
    <location>
        <begin position="389"/>
        <end position="522"/>
    </location>
</feature>
<evidence type="ECO:0000313" key="2">
    <source>
        <dbReference type="EMBL" id="GIE50428.1"/>
    </source>
</evidence>
<evidence type="ECO:0000313" key="3">
    <source>
        <dbReference type="Proteomes" id="UP000647172"/>
    </source>
</evidence>
<dbReference type="InterPro" id="IPR050469">
    <property type="entry name" value="Diguanylate_Cyclase"/>
</dbReference>
<dbReference type="InterPro" id="IPR043128">
    <property type="entry name" value="Rev_trsase/Diguanyl_cyclase"/>
</dbReference>
<dbReference type="FunFam" id="3.30.70.270:FF:000001">
    <property type="entry name" value="Diguanylate cyclase domain protein"/>
    <property type="match status" value="1"/>
</dbReference>
<evidence type="ECO:0000259" key="1">
    <source>
        <dbReference type="PROSITE" id="PS50887"/>
    </source>
</evidence>
<dbReference type="NCBIfam" id="TIGR00254">
    <property type="entry name" value="GGDEF"/>
    <property type="match status" value="1"/>
</dbReference>
<dbReference type="Gene3D" id="1.25.40.10">
    <property type="entry name" value="Tetratricopeptide repeat domain"/>
    <property type="match status" value="1"/>
</dbReference>
<dbReference type="Proteomes" id="UP000647172">
    <property type="component" value="Unassembled WGS sequence"/>
</dbReference>
<dbReference type="AlphaFoldDB" id="A0A919JGM9"/>
<protein>
    <recommendedName>
        <fullName evidence="1">GGDEF domain-containing protein</fullName>
    </recommendedName>
</protein>
<dbReference type="Gene3D" id="3.30.70.270">
    <property type="match status" value="1"/>
</dbReference>
<accession>A0A919JGM9</accession>
<organism evidence="2 3">
    <name type="scientific">Actinoplanes nipponensis</name>
    <dbReference type="NCBI Taxonomy" id="135950"/>
    <lineage>
        <taxon>Bacteria</taxon>
        <taxon>Bacillati</taxon>
        <taxon>Actinomycetota</taxon>
        <taxon>Actinomycetes</taxon>
        <taxon>Micromonosporales</taxon>
        <taxon>Micromonosporaceae</taxon>
        <taxon>Actinoplanes</taxon>
    </lineage>
</organism>